<dbReference type="VEuPathDB" id="VectorBase:AFAF019549"/>
<feature type="transmembrane region" description="Helical" evidence="11">
    <location>
        <begin position="136"/>
        <end position="160"/>
    </location>
</feature>
<feature type="transmembrane region" description="Helical" evidence="11">
    <location>
        <begin position="336"/>
        <end position="356"/>
    </location>
</feature>
<dbReference type="AlphaFoldDB" id="A0A182QYQ2"/>
<evidence type="ECO:0000313" key="13">
    <source>
        <dbReference type="EnsemblMetazoa" id="AFAF019549-PA"/>
    </source>
</evidence>
<keyword evidence="4 11" id="KW-0812">Transmembrane</keyword>
<evidence type="ECO:0000256" key="9">
    <source>
        <dbReference type="ARBA" id="ARBA00040814"/>
    </source>
</evidence>
<protein>
    <recommendedName>
        <fullName evidence="9">Putative sodium-coupled neutral amino acid transporter 11</fullName>
    </recommendedName>
    <alternativeName>
        <fullName evidence="10">Solute carrier family 38 member 11</fullName>
    </alternativeName>
</protein>
<organism evidence="13 14">
    <name type="scientific">Anopheles farauti</name>
    <dbReference type="NCBI Taxonomy" id="69004"/>
    <lineage>
        <taxon>Eukaryota</taxon>
        <taxon>Metazoa</taxon>
        <taxon>Ecdysozoa</taxon>
        <taxon>Arthropoda</taxon>
        <taxon>Hexapoda</taxon>
        <taxon>Insecta</taxon>
        <taxon>Pterygota</taxon>
        <taxon>Neoptera</taxon>
        <taxon>Endopterygota</taxon>
        <taxon>Diptera</taxon>
        <taxon>Nematocera</taxon>
        <taxon>Culicoidea</taxon>
        <taxon>Culicidae</taxon>
        <taxon>Anophelinae</taxon>
        <taxon>Anopheles</taxon>
    </lineage>
</organism>
<comment type="function">
    <text evidence="8">Putative sodium-dependent amino acid/proton antiporter.</text>
</comment>
<evidence type="ECO:0000256" key="4">
    <source>
        <dbReference type="ARBA" id="ARBA00022692"/>
    </source>
</evidence>
<keyword evidence="6 11" id="KW-1133">Transmembrane helix</keyword>
<feature type="transmembrane region" description="Helical" evidence="11">
    <location>
        <begin position="181"/>
        <end position="203"/>
    </location>
</feature>
<dbReference type="GO" id="GO:0016020">
    <property type="term" value="C:membrane"/>
    <property type="evidence" value="ECO:0007669"/>
    <property type="project" value="UniProtKB-SubCell"/>
</dbReference>
<feature type="transmembrane region" description="Helical" evidence="11">
    <location>
        <begin position="223"/>
        <end position="243"/>
    </location>
</feature>
<evidence type="ECO:0000313" key="14">
    <source>
        <dbReference type="Proteomes" id="UP000075886"/>
    </source>
</evidence>
<reference evidence="13" key="2">
    <citation type="submission" date="2020-05" db="UniProtKB">
        <authorList>
            <consortium name="EnsemblMetazoa"/>
        </authorList>
    </citation>
    <scope>IDENTIFICATION</scope>
    <source>
        <strain evidence="13">FAR1</strain>
    </source>
</reference>
<dbReference type="Pfam" id="PF01490">
    <property type="entry name" value="Aa_trans"/>
    <property type="match status" value="1"/>
</dbReference>
<accession>A0A182QYQ2</accession>
<dbReference type="PANTHER" id="PTHR22950">
    <property type="entry name" value="AMINO ACID TRANSPORTER"/>
    <property type="match status" value="1"/>
</dbReference>
<keyword evidence="14" id="KW-1185">Reference proteome</keyword>
<evidence type="ECO:0000256" key="8">
    <source>
        <dbReference type="ARBA" id="ARBA00037101"/>
    </source>
</evidence>
<evidence type="ECO:0000256" key="2">
    <source>
        <dbReference type="ARBA" id="ARBA00008066"/>
    </source>
</evidence>
<dbReference type="EMBL" id="AXCN02000482">
    <property type="status" value="NOT_ANNOTATED_CDS"/>
    <property type="molecule type" value="Genomic_DNA"/>
</dbReference>
<sequence>MEPATKKNTVSEFSYMLQRQGRRLFPSSFRRPHPTAQDYGAGSDEMLNKERLTRRNAHQHQPDLMPPFLCKVKASDDSAEVNAFDDINSLVKREGSQSKPAETLSSLPQASFNYINSIVGSGVIGIPYALHRAGFGLGLFLLVIVAVITDYSLILMVRCGHLSGRFSYPGVMEAAYGKGGYYLLSLLQFMYPFLAMISYNVVVGDTLSKVLVRFVPSWGTSMGMVRFGVVFVVTIFVVIPLCLYKNVSRLAKASFLSLACVVLILLAVVYKLLSGDYGVVPNTPESWRFAHSDLIPAVGIMAFAFMCHHNTFLVYQSMQDATMERWEKVTHISVGFAWLVAAFFGIAGYCTFRALSQGDLLENYCWDDDLMNFARVLFSISILLTFPIECFVSREIVRTQIKRFYSQEVVEYDTDKDPSHVTGEEDDDRKSMITTLVIVFAAFIISPYTECLGPVLELNGLLAAIPLAYVLPGLAYIQLSPHSLFSQEKLPAVGLVVFGTIVTISGAAILMPNLIGDCRTGIIMGYCKDDELALNGTSFVASTIDPNCATDKI</sequence>
<dbReference type="InterPro" id="IPR013057">
    <property type="entry name" value="AA_transpt_TM"/>
</dbReference>
<comment type="subcellular location">
    <subcellularLocation>
        <location evidence="1">Membrane</location>
        <topology evidence="1">Multi-pass membrane protein</topology>
    </subcellularLocation>
</comment>
<proteinExistence type="inferred from homology"/>
<keyword evidence="7 11" id="KW-0472">Membrane</keyword>
<evidence type="ECO:0000256" key="6">
    <source>
        <dbReference type="ARBA" id="ARBA00022989"/>
    </source>
</evidence>
<reference evidence="14" key="1">
    <citation type="submission" date="2014-01" db="EMBL/GenBank/DDBJ databases">
        <title>The Genome Sequence of Anopheles farauti FAR1 (V2).</title>
        <authorList>
            <consortium name="The Broad Institute Genomics Platform"/>
            <person name="Neafsey D.E."/>
            <person name="Besansky N."/>
            <person name="Howell P."/>
            <person name="Walton C."/>
            <person name="Young S.K."/>
            <person name="Zeng Q."/>
            <person name="Gargeya S."/>
            <person name="Fitzgerald M."/>
            <person name="Haas B."/>
            <person name="Abouelleil A."/>
            <person name="Allen A.W."/>
            <person name="Alvarado L."/>
            <person name="Arachchi H.M."/>
            <person name="Berlin A.M."/>
            <person name="Chapman S.B."/>
            <person name="Gainer-Dewar J."/>
            <person name="Goldberg J."/>
            <person name="Griggs A."/>
            <person name="Gujja S."/>
            <person name="Hansen M."/>
            <person name="Howarth C."/>
            <person name="Imamovic A."/>
            <person name="Ireland A."/>
            <person name="Larimer J."/>
            <person name="McCowan C."/>
            <person name="Murphy C."/>
            <person name="Pearson M."/>
            <person name="Poon T.W."/>
            <person name="Priest M."/>
            <person name="Roberts A."/>
            <person name="Saif S."/>
            <person name="Shea T."/>
            <person name="Sisk P."/>
            <person name="Sykes S."/>
            <person name="Wortman J."/>
            <person name="Nusbaum C."/>
            <person name="Birren B."/>
        </authorList>
    </citation>
    <scope>NUCLEOTIDE SEQUENCE [LARGE SCALE GENOMIC DNA]</scope>
    <source>
        <strain evidence="14">FAR1</strain>
    </source>
</reference>
<evidence type="ECO:0000259" key="12">
    <source>
        <dbReference type="Pfam" id="PF01490"/>
    </source>
</evidence>
<evidence type="ECO:0000256" key="5">
    <source>
        <dbReference type="ARBA" id="ARBA00022970"/>
    </source>
</evidence>
<feature type="transmembrane region" description="Helical" evidence="11">
    <location>
        <begin position="294"/>
        <end position="315"/>
    </location>
</feature>
<dbReference type="PANTHER" id="PTHR22950:SF458">
    <property type="entry name" value="SODIUM-COUPLED NEUTRAL AMINO ACID TRANSPORTER 11-RELATED"/>
    <property type="match status" value="1"/>
</dbReference>
<feature type="transmembrane region" description="Helical" evidence="11">
    <location>
        <begin position="376"/>
        <end position="397"/>
    </location>
</feature>
<feature type="transmembrane region" description="Helical" evidence="11">
    <location>
        <begin position="255"/>
        <end position="274"/>
    </location>
</feature>
<dbReference type="Proteomes" id="UP000075886">
    <property type="component" value="Unassembled WGS sequence"/>
</dbReference>
<name>A0A182QYQ2_9DIPT</name>
<evidence type="ECO:0000256" key="3">
    <source>
        <dbReference type="ARBA" id="ARBA00022448"/>
    </source>
</evidence>
<keyword evidence="5" id="KW-0029">Amino-acid transport</keyword>
<keyword evidence="3" id="KW-0813">Transport</keyword>
<evidence type="ECO:0000256" key="11">
    <source>
        <dbReference type="SAM" id="Phobius"/>
    </source>
</evidence>
<evidence type="ECO:0000256" key="7">
    <source>
        <dbReference type="ARBA" id="ARBA00023136"/>
    </source>
</evidence>
<feature type="transmembrane region" description="Helical" evidence="11">
    <location>
        <begin position="461"/>
        <end position="479"/>
    </location>
</feature>
<feature type="transmembrane region" description="Helical" evidence="11">
    <location>
        <begin position="491"/>
        <end position="511"/>
    </location>
</feature>
<dbReference type="EnsemblMetazoa" id="AFAF019549-RA">
    <property type="protein sequence ID" value="AFAF019549-PA"/>
    <property type="gene ID" value="AFAF019549"/>
</dbReference>
<feature type="domain" description="Amino acid transporter transmembrane" evidence="12">
    <location>
        <begin position="105"/>
        <end position="509"/>
    </location>
</feature>
<evidence type="ECO:0000256" key="10">
    <source>
        <dbReference type="ARBA" id="ARBA00041723"/>
    </source>
</evidence>
<dbReference type="GO" id="GO:0015179">
    <property type="term" value="F:L-amino acid transmembrane transporter activity"/>
    <property type="evidence" value="ECO:0007669"/>
    <property type="project" value="TreeGrafter"/>
</dbReference>
<evidence type="ECO:0000256" key="1">
    <source>
        <dbReference type="ARBA" id="ARBA00004141"/>
    </source>
</evidence>
<comment type="similarity">
    <text evidence="2">Belongs to the amino acid/polyamine transporter 2 family.</text>
</comment>
<dbReference type="STRING" id="69004.A0A182QYQ2"/>